<evidence type="ECO:0000256" key="2">
    <source>
        <dbReference type="ARBA" id="ARBA00004950"/>
    </source>
</evidence>
<evidence type="ECO:0000256" key="3">
    <source>
        <dbReference type="ARBA" id="ARBA00008562"/>
    </source>
</evidence>
<dbReference type="PRINTS" id="PR00411">
    <property type="entry name" value="PNDRDTASEI"/>
</dbReference>
<name>A0A1H1R933_9ACTN</name>
<dbReference type="Pfam" id="PF00890">
    <property type="entry name" value="FAD_binding_2"/>
    <property type="match status" value="1"/>
</dbReference>
<dbReference type="InterPro" id="IPR036188">
    <property type="entry name" value="FAD/NAD-bd_sf"/>
</dbReference>
<comment type="cofactor">
    <cofactor evidence="1 13">
        <name>FAD</name>
        <dbReference type="ChEBI" id="CHEBI:57692"/>
    </cofactor>
</comment>
<sequence length="568" mass="58870">MSAPELPTRLRIDPASDHDEADVIIVGGGAAGMAAAIRLLAAGRRVTMITKGTLGDGSTAWAQGGMAAVTAPTDSLTDHLADTLVAGAGLCEPDQVAELVAAAPSAINRMITLGAVFDRDTEDRLALGLEGGHHRRRIVHAGGDASGAEVARALAAALTTGERTSELLTVIVGTAVDVITDDTGSVRGLWLIDTDGEVVQLLADAVVLATGGIGQAWTTTSNPTTATGDGPGIALRAGAVIRDPEFVQFHPTVLAVPSAHRRAGDRGVLISEAVRGEGARLVDRRGNLIMEGRHPLADLAPRDVVASAIHADLLASGEDHVFLDGVGLGADVWHRHFPTILSLCRERGVDPVSEPIPIRPAEHYFCGGVLATLDGITTVPGLYAIGEVASTGVQGANRLASNSLTEAFVAGDRLGVLLSVPTAEQDAKITVTAAALRYQTGLDHDQQPIDPVRRGSLIAADQRPAVTEAITRGAGVLRSGDGLLELQRSLAGLRDTDRPASAADVETTNLATIGALVATAALARTESRGCHRRSDHDRPLPQWQRHSHLVLDRSGRLVGTGQSEAVAA</sequence>
<comment type="catalytic activity">
    <reaction evidence="11">
        <text>L-aspartate + O2 = iminosuccinate + H2O2</text>
        <dbReference type="Rhea" id="RHEA:25876"/>
        <dbReference type="ChEBI" id="CHEBI:15379"/>
        <dbReference type="ChEBI" id="CHEBI:16240"/>
        <dbReference type="ChEBI" id="CHEBI:29991"/>
        <dbReference type="ChEBI" id="CHEBI:77875"/>
        <dbReference type="EC" id="1.4.3.16"/>
    </reaction>
    <physiologicalReaction direction="left-to-right" evidence="11">
        <dbReference type="Rhea" id="RHEA:25877"/>
    </physiologicalReaction>
</comment>
<dbReference type="GO" id="GO:0033765">
    <property type="term" value="F:steroid dehydrogenase activity, acting on the CH-CH group of donors"/>
    <property type="evidence" value="ECO:0007669"/>
    <property type="project" value="UniProtKB-ARBA"/>
</dbReference>
<dbReference type="NCBIfam" id="TIGR00551">
    <property type="entry name" value="nadB"/>
    <property type="match status" value="1"/>
</dbReference>
<evidence type="ECO:0000256" key="11">
    <source>
        <dbReference type="ARBA" id="ARBA00048305"/>
    </source>
</evidence>
<dbReference type="FunFam" id="3.90.700.10:FF:000002">
    <property type="entry name" value="L-aspartate oxidase"/>
    <property type="match status" value="1"/>
</dbReference>
<keyword evidence="8 13" id="KW-0274">FAD</keyword>
<dbReference type="EC" id="1.4.3.16" evidence="4 12"/>
<evidence type="ECO:0000256" key="12">
    <source>
        <dbReference type="NCBIfam" id="TIGR00551"/>
    </source>
</evidence>
<keyword evidence="6 13" id="KW-0285">Flavoprotein</keyword>
<protein>
    <recommendedName>
        <fullName evidence="5 12">L-aspartate oxidase</fullName>
        <ecNumber evidence="4 12">1.4.3.16</ecNumber>
    </recommendedName>
</protein>
<dbReference type="InterPro" id="IPR037099">
    <property type="entry name" value="Fum_R/Succ_DH_flav-like_C_sf"/>
</dbReference>
<dbReference type="AlphaFoldDB" id="A0A1H1R933"/>
<evidence type="ECO:0000259" key="14">
    <source>
        <dbReference type="Pfam" id="PF00890"/>
    </source>
</evidence>
<dbReference type="SUPFAM" id="SSF56425">
    <property type="entry name" value="Succinate dehydrogenase/fumarate reductase flavoprotein, catalytic domain"/>
    <property type="match status" value="1"/>
</dbReference>
<feature type="domain" description="Fumarate reductase/succinate dehydrogenase flavoprotein-like C-terminal" evidence="15">
    <location>
        <begin position="505"/>
        <end position="551"/>
    </location>
</feature>
<evidence type="ECO:0000256" key="8">
    <source>
        <dbReference type="ARBA" id="ARBA00022827"/>
    </source>
</evidence>
<dbReference type="Gene3D" id="3.90.700.10">
    <property type="entry name" value="Succinate dehydrogenase/fumarate reductase flavoprotein, catalytic domain"/>
    <property type="match status" value="1"/>
</dbReference>
<dbReference type="OrthoDB" id="9805351at2"/>
<evidence type="ECO:0000259" key="15">
    <source>
        <dbReference type="Pfam" id="PF02910"/>
    </source>
</evidence>
<keyword evidence="9 13" id="KW-0560">Oxidoreductase</keyword>
<feature type="domain" description="FAD-dependent oxidoreductase 2 FAD-binding" evidence="14">
    <location>
        <begin position="22"/>
        <end position="404"/>
    </location>
</feature>
<proteinExistence type="inferred from homology"/>
<dbReference type="SUPFAM" id="SSF51905">
    <property type="entry name" value="FAD/NAD(P)-binding domain"/>
    <property type="match status" value="1"/>
</dbReference>
<keyword evidence="7 13" id="KW-0662">Pyridine nucleotide biosynthesis</keyword>
<dbReference type="GO" id="GO:0005737">
    <property type="term" value="C:cytoplasm"/>
    <property type="evidence" value="ECO:0007669"/>
    <property type="project" value="UniProtKB-SubCell"/>
</dbReference>
<evidence type="ECO:0000313" key="17">
    <source>
        <dbReference type="Proteomes" id="UP000199103"/>
    </source>
</evidence>
<dbReference type="EMBL" id="LT629772">
    <property type="protein sequence ID" value="SDS32175.1"/>
    <property type="molecule type" value="Genomic_DNA"/>
</dbReference>
<evidence type="ECO:0000313" key="16">
    <source>
        <dbReference type="EMBL" id="SDS32175.1"/>
    </source>
</evidence>
<dbReference type="PRINTS" id="PR00368">
    <property type="entry name" value="FADPNR"/>
</dbReference>
<evidence type="ECO:0000256" key="10">
    <source>
        <dbReference type="ARBA" id="ARBA00029426"/>
    </source>
</evidence>
<organism evidence="16 17">
    <name type="scientific">Microlunatus soli</name>
    <dbReference type="NCBI Taxonomy" id="630515"/>
    <lineage>
        <taxon>Bacteria</taxon>
        <taxon>Bacillati</taxon>
        <taxon>Actinomycetota</taxon>
        <taxon>Actinomycetes</taxon>
        <taxon>Propionibacteriales</taxon>
        <taxon>Propionibacteriaceae</taxon>
        <taxon>Microlunatus</taxon>
    </lineage>
</organism>
<accession>A0A1H1R933</accession>
<evidence type="ECO:0000256" key="6">
    <source>
        <dbReference type="ARBA" id="ARBA00022630"/>
    </source>
</evidence>
<evidence type="ECO:0000256" key="4">
    <source>
        <dbReference type="ARBA" id="ARBA00012173"/>
    </source>
</evidence>
<dbReference type="InterPro" id="IPR005288">
    <property type="entry name" value="NadB"/>
</dbReference>
<evidence type="ECO:0000256" key="13">
    <source>
        <dbReference type="RuleBase" id="RU362049"/>
    </source>
</evidence>
<comment type="function">
    <text evidence="10">Catalyzes the oxidation of L-aspartate to iminoaspartate, the first step in the de novo biosynthesis of NAD(+).</text>
</comment>
<keyword evidence="17" id="KW-1185">Reference proteome</keyword>
<reference evidence="16 17" key="1">
    <citation type="submission" date="2016-10" db="EMBL/GenBank/DDBJ databases">
        <authorList>
            <person name="de Groot N.N."/>
        </authorList>
    </citation>
    <scope>NUCLEOTIDE SEQUENCE [LARGE SCALE GENOMIC DNA]</scope>
    <source>
        <strain evidence="16 17">DSM 21800</strain>
    </source>
</reference>
<dbReference type="Gene3D" id="3.50.50.60">
    <property type="entry name" value="FAD/NAD(P)-binding domain"/>
    <property type="match status" value="1"/>
</dbReference>
<gene>
    <name evidence="16" type="ORF">SAMN04489812_1557</name>
</gene>
<dbReference type="Pfam" id="PF02910">
    <property type="entry name" value="Succ_DH_flav_C"/>
    <property type="match status" value="1"/>
</dbReference>
<dbReference type="GO" id="GO:0008734">
    <property type="term" value="F:L-aspartate oxidase activity"/>
    <property type="evidence" value="ECO:0007669"/>
    <property type="project" value="UniProtKB-UniRule"/>
</dbReference>
<dbReference type="Gene3D" id="1.20.58.100">
    <property type="entry name" value="Fumarate reductase/succinate dehydrogenase flavoprotein-like, C-terminal domain"/>
    <property type="match status" value="1"/>
</dbReference>
<evidence type="ECO:0000256" key="9">
    <source>
        <dbReference type="ARBA" id="ARBA00023002"/>
    </source>
</evidence>
<comment type="pathway">
    <text evidence="2 13">Cofactor biosynthesis; NAD(+) biosynthesis; iminoaspartate from L-aspartate (oxidase route): step 1/1.</text>
</comment>
<evidence type="ECO:0000256" key="5">
    <source>
        <dbReference type="ARBA" id="ARBA00021901"/>
    </source>
</evidence>
<dbReference type="STRING" id="630515.SAMN04489812_1557"/>
<dbReference type="InterPro" id="IPR027477">
    <property type="entry name" value="Succ_DH/fumarate_Rdtase_cat_sf"/>
</dbReference>
<comment type="subcellular location">
    <subcellularLocation>
        <location evidence="13">Cytoplasm</location>
    </subcellularLocation>
</comment>
<comment type="similarity">
    <text evidence="3 13">Belongs to the FAD-dependent oxidoreductase 2 family. NadB subfamily.</text>
</comment>
<dbReference type="InterPro" id="IPR003953">
    <property type="entry name" value="FAD-dep_OxRdtase_2_FAD-bd"/>
</dbReference>
<evidence type="ECO:0000256" key="7">
    <source>
        <dbReference type="ARBA" id="ARBA00022642"/>
    </source>
</evidence>
<dbReference type="InterPro" id="IPR015939">
    <property type="entry name" value="Fum_Rdtase/Succ_DH_flav-like_C"/>
</dbReference>
<dbReference type="PANTHER" id="PTHR42716:SF2">
    <property type="entry name" value="L-ASPARTATE OXIDASE, CHLOROPLASTIC"/>
    <property type="match status" value="1"/>
</dbReference>
<dbReference type="GO" id="GO:0034628">
    <property type="term" value="P:'de novo' NAD+ biosynthetic process from L-aspartate"/>
    <property type="evidence" value="ECO:0007669"/>
    <property type="project" value="TreeGrafter"/>
</dbReference>
<dbReference type="SUPFAM" id="SSF46977">
    <property type="entry name" value="Succinate dehydrogenase/fumarate reductase flavoprotein C-terminal domain"/>
    <property type="match status" value="1"/>
</dbReference>
<dbReference type="PANTHER" id="PTHR42716">
    <property type="entry name" value="L-ASPARTATE OXIDASE"/>
    <property type="match status" value="1"/>
</dbReference>
<dbReference type="UniPathway" id="UPA00253">
    <property type="reaction ID" value="UER00326"/>
</dbReference>
<dbReference type="RefSeq" id="WP_091522491.1">
    <property type="nucleotide sequence ID" value="NZ_LT629772.1"/>
</dbReference>
<dbReference type="Proteomes" id="UP000199103">
    <property type="component" value="Chromosome I"/>
</dbReference>
<evidence type="ECO:0000256" key="1">
    <source>
        <dbReference type="ARBA" id="ARBA00001974"/>
    </source>
</evidence>